<dbReference type="Gene3D" id="3.90.1750.20">
    <property type="entry name" value="Putative Large Serine Recombinase, Chain B, Domain 2"/>
    <property type="match status" value="1"/>
</dbReference>
<gene>
    <name evidence="4" type="ORF">AKL02_001530</name>
</gene>
<organism evidence="4 5">
    <name type="scientific">Thioclava electrotropha</name>
    <dbReference type="NCBI Taxonomy" id="1549850"/>
    <lineage>
        <taxon>Bacteria</taxon>
        <taxon>Pseudomonadati</taxon>
        <taxon>Pseudomonadota</taxon>
        <taxon>Alphaproteobacteria</taxon>
        <taxon>Rhodobacterales</taxon>
        <taxon>Paracoccaceae</taxon>
        <taxon>Thioclava</taxon>
    </lineage>
</organism>
<protein>
    <submittedName>
        <fullName evidence="4">Recombinase family protein</fullName>
    </submittedName>
</protein>
<dbReference type="SUPFAM" id="SSF53041">
    <property type="entry name" value="Resolvase-like"/>
    <property type="match status" value="1"/>
</dbReference>
<sequence>MTRVAIYARFSTQMQREASIEDQVRLCQERAARDDWTVSEVFSDMALSGATILRPGLQSLLEQAGRGAFDIVLAEALDRLSRDQADVATLYKRLTFHGVKIVTLAEGEVTELHVGLKGTMNQLFLKDLAAKTRRGLRGRVESGHSGGGNSYGYDVVRRLGPDGLPVTGERTINPTEAEIIKRIFKEFSEGHSPKAIAKRLNADHVPGPRGALWRDTAIRGHRIRGTGLLNNELYIGRLVWNRLRYMKDPETGKRVSRRNPPQEWIINEVPDLRIIDDNLWEAVKRRQGEIDAEPRVQAIRATRFWEKKRKVHLLTGLLRCGCCGGGFAAVGKDYLACSAARKLGTCTQRRSFKRGELEALVLDLLRERLMQPRAVAAFIAAYGEEVNAGRSEETAKRARHEAELAQLTRRLEGLYDAIADGLRTAGLMAKLEDLEARKIIVEAELTAPQPSPVRLHPGLSEIYRRKVTDLAQTLSDPAIRTAALETIRGLISSVTIHVDGEKVTVELEGAITALIGLAQPEAAQRLDPSSVEVVAGVGFEPTTFRL</sequence>
<dbReference type="InterPro" id="IPR025827">
    <property type="entry name" value="Zn_ribbon_recom_dom"/>
</dbReference>
<dbReference type="Gene3D" id="3.40.50.1390">
    <property type="entry name" value="Resolvase, N-terminal catalytic domain"/>
    <property type="match status" value="1"/>
</dbReference>
<evidence type="ECO:0000259" key="3">
    <source>
        <dbReference type="PROSITE" id="PS51737"/>
    </source>
</evidence>
<dbReference type="InterPro" id="IPR038109">
    <property type="entry name" value="DNA_bind_recomb_sf"/>
</dbReference>
<dbReference type="PROSITE" id="PS51736">
    <property type="entry name" value="RECOMBINASES_3"/>
    <property type="match status" value="1"/>
</dbReference>
<dbReference type="InterPro" id="IPR036162">
    <property type="entry name" value="Resolvase-like_N_sf"/>
</dbReference>
<evidence type="ECO:0000313" key="5">
    <source>
        <dbReference type="Proteomes" id="UP000192422"/>
    </source>
</evidence>
<accession>A0ABX6YPU3</accession>
<evidence type="ECO:0000259" key="2">
    <source>
        <dbReference type="PROSITE" id="PS51736"/>
    </source>
</evidence>
<evidence type="ECO:0000313" key="4">
    <source>
        <dbReference type="EMBL" id="QPZ89693.1"/>
    </source>
</evidence>
<dbReference type="Pfam" id="PF07508">
    <property type="entry name" value="Recombinase"/>
    <property type="match status" value="1"/>
</dbReference>
<dbReference type="RefSeq" id="WP_083079113.1">
    <property type="nucleotide sequence ID" value="NZ_CP053562.1"/>
</dbReference>
<feature type="coiled-coil region" evidence="1">
    <location>
        <begin position="390"/>
        <end position="417"/>
    </location>
</feature>
<name>A0ABX6YPU3_9RHOB</name>
<dbReference type="SMART" id="SM00857">
    <property type="entry name" value="Resolvase"/>
    <property type="match status" value="1"/>
</dbReference>
<feature type="domain" description="Resolvase/invertase-type recombinase catalytic" evidence="2">
    <location>
        <begin position="3"/>
        <end position="160"/>
    </location>
</feature>
<dbReference type="Pfam" id="PF00239">
    <property type="entry name" value="Resolvase"/>
    <property type="match status" value="1"/>
</dbReference>
<keyword evidence="1" id="KW-0175">Coiled coil</keyword>
<dbReference type="EMBL" id="CP053562">
    <property type="protein sequence ID" value="QPZ89693.1"/>
    <property type="molecule type" value="Genomic_DNA"/>
</dbReference>
<dbReference type="CDD" id="cd00338">
    <property type="entry name" value="Ser_Recombinase"/>
    <property type="match status" value="1"/>
</dbReference>
<dbReference type="PROSITE" id="PS51737">
    <property type="entry name" value="RECOMBINASE_DNA_BIND"/>
    <property type="match status" value="1"/>
</dbReference>
<dbReference type="PANTHER" id="PTHR30461">
    <property type="entry name" value="DNA-INVERTASE FROM LAMBDOID PROPHAGE"/>
    <property type="match status" value="1"/>
</dbReference>
<dbReference type="InterPro" id="IPR050639">
    <property type="entry name" value="SSR_resolvase"/>
</dbReference>
<evidence type="ECO:0000256" key="1">
    <source>
        <dbReference type="SAM" id="Coils"/>
    </source>
</evidence>
<keyword evidence="5" id="KW-1185">Reference proteome</keyword>
<dbReference type="Pfam" id="PF13408">
    <property type="entry name" value="Zn_ribbon_recom"/>
    <property type="match status" value="1"/>
</dbReference>
<dbReference type="InterPro" id="IPR006119">
    <property type="entry name" value="Resolv_N"/>
</dbReference>
<dbReference type="PANTHER" id="PTHR30461:SF23">
    <property type="entry name" value="DNA RECOMBINASE-RELATED"/>
    <property type="match status" value="1"/>
</dbReference>
<feature type="domain" description="Recombinase" evidence="3">
    <location>
        <begin position="150"/>
        <end position="293"/>
    </location>
</feature>
<dbReference type="Proteomes" id="UP000192422">
    <property type="component" value="Chromosome"/>
</dbReference>
<proteinExistence type="predicted"/>
<reference evidence="4 5" key="1">
    <citation type="submission" date="2020-05" db="EMBL/GenBank/DDBJ databases">
        <title>Thioclava electrotropha strain Elox9 finished genome.</title>
        <authorList>
            <person name="Rowe A.R."/>
            <person name="Wilbanks E.G."/>
        </authorList>
    </citation>
    <scope>NUCLEOTIDE SEQUENCE [LARGE SCALE GENOMIC DNA]</scope>
    <source>
        <strain evidence="4 5">Elox9</strain>
    </source>
</reference>
<dbReference type="InterPro" id="IPR011109">
    <property type="entry name" value="DNA_bind_recombinase_dom"/>
</dbReference>